<evidence type="ECO:0000256" key="6">
    <source>
        <dbReference type="ARBA" id="ARBA00023004"/>
    </source>
</evidence>
<keyword evidence="4 8" id="KW-0479">Metal-binding</keyword>
<dbReference type="PRINTS" id="PR00385">
    <property type="entry name" value="P450"/>
</dbReference>
<dbReference type="OrthoDB" id="446280at2"/>
<dbReference type="PRINTS" id="PR00465">
    <property type="entry name" value="EP450IV"/>
</dbReference>
<dbReference type="PANTHER" id="PTHR24286:SF24">
    <property type="entry name" value="LANOSTEROL 14-ALPHA DEMETHYLASE"/>
    <property type="match status" value="1"/>
</dbReference>
<dbReference type="GO" id="GO:0004497">
    <property type="term" value="F:monooxygenase activity"/>
    <property type="evidence" value="ECO:0007669"/>
    <property type="project" value="UniProtKB-KW"/>
</dbReference>
<dbReference type="SUPFAM" id="SSF48264">
    <property type="entry name" value="Cytochrome P450"/>
    <property type="match status" value="1"/>
</dbReference>
<keyword evidence="3 8" id="KW-0349">Heme</keyword>
<evidence type="ECO:0000256" key="8">
    <source>
        <dbReference type="PIRSR" id="PIRSR602403-1"/>
    </source>
</evidence>
<evidence type="ECO:0000256" key="2">
    <source>
        <dbReference type="ARBA" id="ARBA00010617"/>
    </source>
</evidence>
<name>A0A2T1DN55_9CYAN</name>
<comment type="similarity">
    <text evidence="2 9">Belongs to the cytochrome P450 family.</text>
</comment>
<organism evidence="10 11">
    <name type="scientific">Phormidesmis priestleyi ULC007</name>
    <dbReference type="NCBI Taxonomy" id="1920490"/>
    <lineage>
        <taxon>Bacteria</taxon>
        <taxon>Bacillati</taxon>
        <taxon>Cyanobacteriota</taxon>
        <taxon>Cyanophyceae</taxon>
        <taxon>Leptolyngbyales</taxon>
        <taxon>Leptolyngbyaceae</taxon>
        <taxon>Phormidesmis</taxon>
    </lineage>
</organism>
<sequence length="449" mass="51035">MTVQVLQRLKSADDMPGSFGKPFVGESKELFADDELFYWRRFERYGPIFKSCIAGRKFAYLMGPEANRLVMSDQADHFSTRLGWRFLEPLIGRGILLQDGQEHRATKRLMFPALHGRAIANYFDTIQQVTDDLLNDWGQQSSIPLIDEFGKFTTIVASRLFLGTETDAEIQQTSQWFGQMMRGLRGKIKLDIPQTLHGKSQQARRNLLGFVSNKIAARRQQDNLQECQDVLGMLLVATDEDGNHLSDTDVTNQALMLLLAGQDNPAMLLSWVLFELSSHPEWRDRLRTELDQVVGAAPLTLSHLGKLTQMSNVLKEAERLYPPVFGMARGVVKDVEYAGYLIPAGWMVDISPMITHRMPEIYRDPDRFDPDRFAPPREEDKRYPFSLVGFGGGTHTCIGLELAKLEMKVFLVSLLRQYDWTVTPSLSEIAPILQPSKVQEDLQAQLIRL</sequence>
<keyword evidence="7 9" id="KW-0503">Monooxygenase</keyword>
<evidence type="ECO:0000313" key="10">
    <source>
        <dbReference type="EMBL" id="PSB21923.1"/>
    </source>
</evidence>
<feature type="binding site" description="axial binding residue" evidence="8">
    <location>
        <position position="397"/>
    </location>
    <ligand>
        <name>heme</name>
        <dbReference type="ChEBI" id="CHEBI:30413"/>
    </ligand>
    <ligandPart>
        <name>Fe</name>
        <dbReference type="ChEBI" id="CHEBI:18248"/>
    </ligandPart>
</feature>
<dbReference type="InterPro" id="IPR036396">
    <property type="entry name" value="Cyt_P450_sf"/>
</dbReference>
<accession>A0A2T1DN55</accession>
<keyword evidence="11" id="KW-1185">Reference proteome</keyword>
<dbReference type="Gene3D" id="1.10.630.10">
    <property type="entry name" value="Cytochrome P450"/>
    <property type="match status" value="1"/>
</dbReference>
<reference evidence="10 11" key="1">
    <citation type="submission" date="2018-02" db="EMBL/GenBank/DDBJ databases">
        <authorList>
            <person name="Cohen D.B."/>
            <person name="Kent A.D."/>
        </authorList>
    </citation>
    <scope>NUCLEOTIDE SEQUENCE [LARGE SCALE GENOMIC DNA]</scope>
    <source>
        <strain evidence="10 11">ULC007</strain>
    </source>
</reference>
<reference evidence="10 11" key="2">
    <citation type="submission" date="2018-03" db="EMBL/GenBank/DDBJ databases">
        <title>The ancient ancestry and fast evolution of plastids.</title>
        <authorList>
            <person name="Moore K.R."/>
            <person name="Magnabosco C."/>
            <person name="Momper L."/>
            <person name="Gold D.A."/>
            <person name="Bosak T."/>
            <person name="Fournier G.P."/>
        </authorList>
    </citation>
    <scope>NUCLEOTIDE SEQUENCE [LARGE SCALE GENOMIC DNA]</scope>
    <source>
        <strain evidence="10 11">ULC007</strain>
    </source>
</reference>
<comment type="cofactor">
    <cofactor evidence="1 8">
        <name>heme</name>
        <dbReference type="ChEBI" id="CHEBI:30413"/>
    </cofactor>
</comment>
<evidence type="ECO:0000313" key="11">
    <source>
        <dbReference type="Proteomes" id="UP000238634"/>
    </source>
</evidence>
<dbReference type="InterPro" id="IPR001128">
    <property type="entry name" value="Cyt_P450"/>
</dbReference>
<dbReference type="STRING" id="1920490.GCA_001895925_00630"/>
<dbReference type="InterPro" id="IPR002403">
    <property type="entry name" value="Cyt_P450_E_grp-IV"/>
</dbReference>
<dbReference type="Proteomes" id="UP000238634">
    <property type="component" value="Unassembled WGS sequence"/>
</dbReference>
<evidence type="ECO:0000256" key="5">
    <source>
        <dbReference type="ARBA" id="ARBA00023002"/>
    </source>
</evidence>
<evidence type="ECO:0000256" key="1">
    <source>
        <dbReference type="ARBA" id="ARBA00001971"/>
    </source>
</evidence>
<dbReference type="GO" id="GO:0016125">
    <property type="term" value="P:sterol metabolic process"/>
    <property type="evidence" value="ECO:0007669"/>
    <property type="project" value="TreeGrafter"/>
</dbReference>
<dbReference type="GO" id="GO:0005506">
    <property type="term" value="F:iron ion binding"/>
    <property type="evidence" value="ECO:0007669"/>
    <property type="project" value="InterPro"/>
</dbReference>
<dbReference type="PROSITE" id="PS00086">
    <property type="entry name" value="CYTOCHROME_P450"/>
    <property type="match status" value="1"/>
</dbReference>
<keyword evidence="5 9" id="KW-0560">Oxidoreductase</keyword>
<proteinExistence type="inferred from homology"/>
<dbReference type="AlphaFoldDB" id="A0A2T1DN55"/>
<evidence type="ECO:0000256" key="4">
    <source>
        <dbReference type="ARBA" id="ARBA00022723"/>
    </source>
</evidence>
<dbReference type="RefSeq" id="WP_073068946.1">
    <property type="nucleotide sequence ID" value="NZ_MPPI01000001.1"/>
</dbReference>
<dbReference type="GO" id="GO:0020037">
    <property type="term" value="F:heme binding"/>
    <property type="evidence" value="ECO:0007669"/>
    <property type="project" value="InterPro"/>
</dbReference>
<dbReference type="PANTHER" id="PTHR24286">
    <property type="entry name" value="CYTOCHROME P450 26"/>
    <property type="match status" value="1"/>
</dbReference>
<evidence type="ECO:0000256" key="3">
    <source>
        <dbReference type="ARBA" id="ARBA00022617"/>
    </source>
</evidence>
<protein>
    <submittedName>
        <fullName evidence="10">Cytochrome P450</fullName>
    </submittedName>
</protein>
<gene>
    <name evidence="10" type="ORF">C7B65_00415</name>
</gene>
<dbReference type="InterPro" id="IPR017972">
    <property type="entry name" value="Cyt_P450_CS"/>
</dbReference>
<comment type="caution">
    <text evidence="10">The sequence shown here is derived from an EMBL/GenBank/DDBJ whole genome shotgun (WGS) entry which is preliminary data.</text>
</comment>
<evidence type="ECO:0000256" key="9">
    <source>
        <dbReference type="RuleBase" id="RU000461"/>
    </source>
</evidence>
<dbReference type="GO" id="GO:0016705">
    <property type="term" value="F:oxidoreductase activity, acting on paired donors, with incorporation or reduction of molecular oxygen"/>
    <property type="evidence" value="ECO:0007669"/>
    <property type="project" value="InterPro"/>
</dbReference>
<keyword evidence="6 8" id="KW-0408">Iron</keyword>
<dbReference type="Pfam" id="PF00067">
    <property type="entry name" value="p450"/>
    <property type="match status" value="1"/>
</dbReference>
<dbReference type="EMBL" id="PVWG01000001">
    <property type="protein sequence ID" value="PSB21923.1"/>
    <property type="molecule type" value="Genomic_DNA"/>
</dbReference>
<evidence type="ECO:0000256" key="7">
    <source>
        <dbReference type="ARBA" id="ARBA00023033"/>
    </source>
</evidence>